<feature type="domain" description="Nucleoside phosphorylase" evidence="5">
    <location>
        <begin position="19"/>
        <end position="259"/>
    </location>
</feature>
<dbReference type="HAMAP" id="MF_01963">
    <property type="entry name" value="MTAP"/>
    <property type="match status" value="1"/>
</dbReference>
<dbReference type="SUPFAM" id="SSF53167">
    <property type="entry name" value="Purine and uridine phosphorylases"/>
    <property type="match status" value="1"/>
</dbReference>
<feature type="binding site" evidence="4">
    <location>
        <begin position="220"/>
        <end position="222"/>
    </location>
    <ligand>
        <name>substrate</name>
    </ligand>
</feature>
<accession>A0A537J8R8</accession>
<dbReference type="PANTHER" id="PTHR42679:SF2">
    <property type="entry name" value="S-METHYL-5'-THIOADENOSINE PHOSPHORYLASE"/>
    <property type="match status" value="1"/>
</dbReference>
<keyword evidence="3 4" id="KW-0660">Purine salvage</keyword>
<protein>
    <recommendedName>
        <fullName evidence="4">Purine nucleoside phosphorylase</fullName>
        <shortName evidence="4">PNP</shortName>
        <ecNumber evidence="4">2.4.2.1</ecNumber>
    </recommendedName>
</protein>
<dbReference type="FunFam" id="3.40.50.1580:FF:000012">
    <property type="entry name" value="Probable 6-oxopurine nucleoside phosphorylase"/>
    <property type="match status" value="1"/>
</dbReference>
<feature type="binding site" evidence="4">
    <location>
        <position position="25"/>
    </location>
    <ligand>
        <name>phosphate</name>
        <dbReference type="ChEBI" id="CHEBI:43474"/>
    </ligand>
</feature>
<proteinExistence type="inferred from homology"/>
<evidence type="ECO:0000259" key="5">
    <source>
        <dbReference type="Pfam" id="PF01048"/>
    </source>
</evidence>
<dbReference type="EC" id="2.4.2.1" evidence="4"/>
<organism evidence="6 7">
    <name type="scientific">Candidatus Segetimicrobium genomatis</name>
    <dbReference type="NCBI Taxonomy" id="2569760"/>
    <lineage>
        <taxon>Bacteria</taxon>
        <taxon>Bacillati</taxon>
        <taxon>Candidatus Sysuimicrobiota</taxon>
        <taxon>Candidatus Sysuimicrobiia</taxon>
        <taxon>Candidatus Sysuimicrobiales</taxon>
        <taxon>Candidatus Segetimicrobiaceae</taxon>
        <taxon>Candidatus Segetimicrobium</taxon>
    </lineage>
</organism>
<dbReference type="GO" id="GO:0006166">
    <property type="term" value="P:purine ribonucleoside salvage"/>
    <property type="evidence" value="ECO:0007669"/>
    <property type="project" value="UniProtKB-UniRule"/>
</dbReference>
<dbReference type="PANTHER" id="PTHR42679">
    <property type="entry name" value="S-METHYL-5'-THIOADENOSINE PHOSPHORYLASE"/>
    <property type="match status" value="1"/>
</dbReference>
<evidence type="ECO:0000256" key="1">
    <source>
        <dbReference type="ARBA" id="ARBA00022676"/>
    </source>
</evidence>
<dbReference type="Proteomes" id="UP000318093">
    <property type="component" value="Unassembled WGS sequence"/>
</dbReference>
<evidence type="ECO:0000313" key="6">
    <source>
        <dbReference type="EMBL" id="TMI79951.1"/>
    </source>
</evidence>
<evidence type="ECO:0000313" key="7">
    <source>
        <dbReference type="Proteomes" id="UP000318093"/>
    </source>
</evidence>
<comment type="caution">
    <text evidence="4">Lacks conserved residue(s) required for the propagation of feature annotation.</text>
</comment>
<sequence>MGRTEPAQEGSRVVQRAEVGVFGGSGFYSLLEGAREVKVDTPYGEPSDTVMLGEIAGRKVGFLPRHGRTHRLPPHRINYRANVWALHSLGVEWVFGPCAAGSLQPNVRPGEFVICDQFVDRTWGRMDTFADGPIVTHVSAADPYCPTMRPLAVETARRLDIPVHDRGTVVVIQGPRFSTRAESRWFRGQGWEVINMTNYPESILARELQMCYVNISLITDYDVGVEGDPGVEPVTHTAVIRVMQQNNDRLRRLLLAMIERLPRKRECPCATALAHARVE</sequence>
<comment type="pathway">
    <text evidence="4">Purine metabolism; purine nucleoside salvage.</text>
</comment>
<evidence type="ECO:0000256" key="2">
    <source>
        <dbReference type="ARBA" id="ARBA00022679"/>
    </source>
</evidence>
<keyword evidence="1 4" id="KW-0328">Glycosyltransferase</keyword>
<dbReference type="CDD" id="cd09010">
    <property type="entry name" value="MTAP_SsMTAPII_like_MTIP"/>
    <property type="match status" value="1"/>
</dbReference>
<dbReference type="Pfam" id="PF01048">
    <property type="entry name" value="PNP_UDP_1"/>
    <property type="match status" value="1"/>
</dbReference>
<feature type="binding site" evidence="4">
    <location>
        <position position="197"/>
    </location>
    <ligand>
        <name>phosphate</name>
        <dbReference type="ChEBI" id="CHEBI:43474"/>
    </ligand>
</feature>
<comment type="catalytic activity">
    <reaction evidence="4">
        <text>a purine D-ribonucleoside + phosphate = a purine nucleobase + alpha-D-ribose 1-phosphate</text>
        <dbReference type="Rhea" id="RHEA:19805"/>
        <dbReference type="ChEBI" id="CHEBI:26386"/>
        <dbReference type="ChEBI" id="CHEBI:43474"/>
        <dbReference type="ChEBI" id="CHEBI:57720"/>
        <dbReference type="ChEBI" id="CHEBI:142355"/>
        <dbReference type="EC" id="2.4.2.1"/>
    </reaction>
</comment>
<comment type="similarity">
    <text evidence="4">Belongs to the PNP/MTAP phosphorylase family. MTAP subfamily.</text>
</comment>
<evidence type="ECO:0000256" key="4">
    <source>
        <dbReference type="HAMAP-Rule" id="MF_01963"/>
    </source>
</evidence>
<dbReference type="AlphaFoldDB" id="A0A537J8R8"/>
<evidence type="ECO:0000256" key="3">
    <source>
        <dbReference type="ARBA" id="ARBA00022726"/>
    </source>
</evidence>
<dbReference type="GO" id="GO:0005829">
    <property type="term" value="C:cytosol"/>
    <property type="evidence" value="ECO:0007669"/>
    <property type="project" value="TreeGrafter"/>
</dbReference>
<dbReference type="NCBIfam" id="NF005876">
    <property type="entry name" value="PRK07823.1"/>
    <property type="match status" value="1"/>
</dbReference>
<gene>
    <name evidence="6" type="ORF">E6H03_09295</name>
</gene>
<comment type="subunit">
    <text evidence="4">Homohexamer. Dimer of a homotrimer.</text>
</comment>
<dbReference type="EMBL" id="VBAN01000290">
    <property type="protein sequence ID" value="TMI79951.1"/>
    <property type="molecule type" value="Genomic_DNA"/>
</dbReference>
<reference evidence="6 7" key="1">
    <citation type="journal article" date="2019" name="Nat. Microbiol.">
        <title>Mediterranean grassland soil C-N compound turnover is dependent on rainfall and depth, and is mediated by genomically divergent microorganisms.</title>
        <authorList>
            <person name="Diamond S."/>
            <person name="Andeer P.F."/>
            <person name="Li Z."/>
            <person name="Crits-Christoph A."/>
            <person name="Burstein D."/>
            <person name="Anantharaman K."/>
            <person name="Lane K.R."/>
            <person name="Thomas B.C."/>
            <person name="Pan C."/>
            <person name="Northen T.R."/>
            <person name="Banfield J.F."/>
        </authorList>
    </citation>
    <scope>NUCLEOTIDE SEQUENCE [LARGE SCALE GENOMIC DNA]</scope>
    <source>
        <strain evidence="6">NP_6</strain>
    </source>
</reference>
<comment type="miscellaneous">
    <text evidence="4">Although this enzyme belongs to the family of MTA phosphorylases based on sequence homology, it lacks several conserved amino acids in the substrate binding pocket that confer specificity towards MTA.</text>
</comment>
<dbReference type="GO" id="GO:0017061">
    <property type="term" value="F:S-methyl-5-thioadenosine phosphorylase activity"/>
    <property type="evidence" value="ECO:0007669"/>
    <property type="project" value="InterPro"/>
</dbReference>
<comment type="caution">
    <text evidence="6">The sequence shown here is derived from an EMBL/GenBank/DDBJ whole genome shotgun (WGS) entry which is preliminary data.</text>
</comment>
<dbReference type="InterPro" id="IPR010044">
    <property type="entry name" value="MTAP"/>
</dbReference>
<feature type="site" description="Important for substrate specificity" evidence="4">
    <location>
        <position position="236"/>
    </location>
</feature>
<name>A0A537J8R8_9BACT</name>
<feature type="binding site" evidence="4">
    <location>
        <begin position="65"/>
        <end position="66"/>
    </location>
    <ligand>
        <name>phosphate</name>
        <dbReference type="ChEBI" id="CHEBI:43474"/>
    </ligand>
</feature>
<feature type="site" description="Important for substrate specificity" evidence="4">
    <location>
        <position position="178"/>
    </location>
</feature>
<feature type="binding site" evidence="4">
    <location>
        <position position="196"/>
    </location>
    <ligand>
        <name>substrate</name>
    </ligand>
</feature>
<dbReference type="GO" id="GO:0019509">
    <property type="term" value="P:L-methionine salvage from methylthioadenosine"/>
    <property type="evidence" value="ECO:0007669"/>
    <property type="project" value="TreeGrafter"/>
</dbReference>
<dbReference type="InterPro" id="IPR000845">
    <property type="entry name" value="Nucleoside_phosphorylase_d"/>
</dbReference>
<comment type="function">
    <text evidence="4">Purine nucleoside phosphorylase involved in purine salvage.</text>
</comment>
<keyword evidence="2 4" id="KW-0808">Transferase</keyword>
<dbReference type="UniPathway" id="UPA00606"/>
<dbReference type="InterPro" id="IPR035994">
    <property type="entry name" value="Nucleoside_phosphorylase_sf"/>
</dbReference>
<dbReference type="NCBIfam" id="TIGR01694">
    <property type="entry name" value="MTAP"/>
    <property type="match status" value="1"/>
</dbReference>
<dbReference type="Gene3D" id="3.40.50.1580">
    <property type="entry name" value="Nucleoside phosphorylase domain"/>
    <property type="match status" value="1"/>
</dbReference>